<dbReference type="RefSeq" id="WP_187760045.1">
    <property type="nucleotide sequence ID" value="NZ_CP061038.1"/>
</dbReference>
<feature type="transmembrane region" description="Helical" evidence="1">
    <location>
        <begin position="188"/>
        <end position="211"/>
    </location>
</feature>
<feature type="transmembrane region" description="Helical" evidence="1">
    <location>
        <begin position="85"/>
        <end position="106"/>
    </location>
</feature>
<dbReference type="InterPro" id="IPR002656">
    <property type="entry name" value="Acyl_transf_3_dom"/>
</dbReference>
<feature type="transmembrane region" description="Helical" evidence="1">
    <location>
        <begin position="318"/>
        <end position="336"/>
    </location>
</feature>
<name>A0A7H0LDE4_9SPHN</name>
<keyword evidence="1" id="KW-1133">Transmembrane helix</keyword>
<dbReference type="PANTHER" id="PTHR23028">
    <property type="entry name" value="ACETYLTRANSFERASE"/>
    <property type="match status" value="1"/>
</dbReference>
<keyword evidence="4" id="KW-1185">Reference proteome</keyword>
<feature type="domain" description="Acyltransferase 3" evidence="2">
    <location>
        <begin position="10"/>
        <end position="327"/>
    </location>
</feature>
<reference evidence="3 4" key="1">
    <citation type="submission" date="2020-09" db="EMBL/GenBank/DDBJ databases">
        <title>Sphingomonas sp., a new species isolated from pork steak.</title>
        <authorList>
            <person name="Heidler von Heilborn D."/>
        </authorList>
    </citation>
    <scope>NUCLEOTIDE SEQUENCE [LARGE SCALE GENOMIC DNA]</scope>
    <source>
        <strain evidence="4">S8-3T</strain>
    </source>
</reference>
<dbReference type="Proteomes" id="UP000516148">
    <property type="component" value="Chromosome"/>
</dbReference>
<dbReference type="GO" id="GO:0009103">
    <property type="term" value="P:lipopolysaccharide biosynthetic process"/>
    <property type="evidence" value="ECO:0007669"/>
    <property type="project" value="TreeGrafter"/>
</dbReference>
<feature type="transmembrane region" description="Helical" evidence="1">
    <location>
        <begin position="12"/>
        <end position="29"/>
    </location>
</feature>
<dbReference type="GO" id="GO:0016020">
    <property type="term" value="C:membrane"/>
    <property type="evidence" value="ECO:0007669"/>
    <property type="project" value="TreeGrafter"/>
</dbReference>
<dbReference type="PANTHER" id="PTHR23028:SF53">
    <property type="entry name" value="ACYL_TRANSF_3 DOMAIN-CONTAINING PROTEIN"/>
    <property type="match status" value="1"/>
</dbReference>
<feature type="transmembrane region" description="Helical" evidence="1">
    <location>
        <begin position="45"/>
        <end position="65"/>
    </location>
</feature>
<dbReference type="KEGG" id="spap:H3Z74_12795"/>
<feature type="transmembrane region" description="Helical" evidence="1">
    <location>
        <begin position="245"/>
        <end position="266"/>
    </location>
</feature>
<dbReference type="AlphaFoldDB" id="A0A7H0LDE4"/>
<feature type="transmembrane region" description="Helical" evidence="1">
    <location>
        <begin position="160"/>
        <end position="176"/>
    </location>
</feature>
<feature type="transmembrane region" description="Helical" evidence="1">
    <location>
        <begin position="223"/>
        <end position="239"/>
    </location>
</feature>
<evidence type="ECO:0000256" key="1">
    <source>
        <dbReference type="SAM" id="Phobius"/>
    </source>
</evidence>
<gene>
    <name evidence="3" type="ORF">H3Z74_12795</name>
</gene>
<dbReference type="EMBL" id="CP061038">
    <property type="protein sequence ID" value="QNQ07697.1"/>
    <property type="molecule type" value="Genomic_DNA"/>
</dbReference>
<protein>
    <submittedName>
        <fullName evidence="3">Acyltransferase</fullName>
    </submittedName>
</protein>
<evidence type="ECO:0000313" key="4">
    <source>
        <dbReference type="Proteomes" id="UP000516148"/>
    </source>
</evidence>
<accession>A0A7H0LDE4</accession>
<keyword evidence="3" id="KW-0808">Transferase</keyword>
<dbReference type="Pfam" id="PF01757">
    <property type="entry name" value="Acyl_transf_3"/>
    <property type="match status" value="1"/>
</dbReference>
<evidence type="ECO:0000313" key="3">
    <source>
        <dbReference type="EMBL" id="QNQ07697.1"/>
    </source>
</evidence>
<organism evidence="3 4">
    <name type="scientific">Sphingomonas alpina</name>
    <dbReference type="NCBI Taxonomy" id="653931"/>
    <lineage>
        <taxon>Bacteria</taxon>
        <taxon>Pseudomonadati</taxon>
        <taxon>Pseudomonadota</taxon>
        <taxon>Alphaproteobacteria</taxon>
        <taxon>Sphingomonadales</taxon>
        <taxon>Sphingomonadaceae</taxon>
        <taxon>Sphingomonas</taxon>
    </lineage>
</organism>
<evidence type="ECO:0000259" key="2">
    <source>
        <dbReference type="Pfam" id="PF01757"/>
    </source>
</evidence>
<sequence>MSSAAPTRDQNLDLLRAVAVLSVVLYHLLQWSPLDPLWLDRLARYGAYGVDLFFILSGFLIGSIYWREERDTGRVQLMRFLKRRWLRTIPPYIGALLLAWGAVWYARGEAFDWRYLFFLQNYGSELPFFLVSWSLCVEEHFYLVVPLLMGLTRTFKPVRPFLLAIGVIAPLLLRAHDASIGSVAPFGFYHTATHLHFEGLTLGLALAWLNAYRPDLWTMARRAARWLVIPLLALCWIGTSGSREINYVLMPSLVASLFGALLLAVAGRRPIAGRAFAAPVRTVAITSYSVYLVHPLMIHIGNIVNQRIGFIGDGLTLFVVWPLLIVGFGYAFYYVVERGSLALRDLWAPSVFAGGGLEHPLARANEVNADHPIAEEIGHAARINPSATIV</sequence>
<keyword evidence="1" id="KW-0812">Transmembrane</keyword>
<keyword evidence="1" id="KW-0472">Membrane</keyword>
<feature type="transmembrane region" description="Helical" evidence="1">
    <location>
        <begin position="126"/>
        <end position="148"/>
    </location>
</feature>
<proteinExistence type="predicted"/>
<dbReference type="GO" id="GO:0016747">
    <property type="term" value="F:acyltransferase activity, transferring groups other than amino-acyl groups"/>
    <property type="evidence" value="ECO:0007669"/>
    <property type="project" value="InterPro"/>
</dbReference>
<dbReference type="InterPro" id="IPR050879">
    <property type="entry name" value="Acyltransferase_3"/>
</dbReference>
<keyword evidence="3" id="KW-0012">Acyltransferase</keyword>